<evidence type="ECO:0000313" key="6">
    <source>
        <dbReference type="Proteomes" id="UP000245845"/>
    </source>
</evidence>
<keyword evidence="3 4" id="KW-0732">Signal</keyword>
<dbReference type="OrthoDB" id="383712at2"/>
<evidence type="ECO:0000256" key="1">
    <source>
        <dbReference type="ARBA" id="ARBA00008520"/>
    </source>
</evidence>
<dbReference type="AlphaFoldDB" id="A0A2Y9BCE9"/>
<dbReference type="PANTHER" id="PTHR30061:SF50">
    <property type="entry name" value="MALTOSE_MALTODEXTRIN-BINDING PERIPLASMIC PROTEIN"/>
    <property type="match status" value="1"/>
</dbReference>
<accession>A0A2Y9BCE9</accession>
<dbReference type="InterPro" id="IPR006059">
    <property type="entry name" value="SBP"/>
</dbReference>
<dbReference type="SUPFAM" id="SSF53850">
    <property type="entry name" value="Periplasmic binding protein-like II"/>
    <property type="match status" value="1"/>
</dbReference>
<dbReference type="PANTHER" id="PTHR30061">
    <property type="entry name" value="MALTOSE-BINDING PERIPLASMIC PROTEIN"/>
    <property type="match status" value="1"/>
</dbReference>
<sequence>MKFKKIGSILLASAMVCSLFAGCSKQEAKKDESKNTDETKLSLWTVFTGSDGDVLKEIIKDYNETNKDGITVEVDIMDNDTLQSKLPAAISTGTAPSFVLVGIEYIQEYVNNDSLEDISDFWDTTGTNEDNYYENVVAKSYVGDKLYGVPMQYNLQYLYYNKDMFSDAGLNPDAPPSTFAELEECAKALTSADEGKYGLAIPSDFGYYVQYLWGNGGDVINTATNENLLNSDTNVETLTWLQELKKAGVSPDGLTSAEADTMFQSGQIGMCLAGPWNINVLNDLGMNYGIAAMPSGSEGAYSAEGGCSYMIPKGADDASKKAVYKFMSYWLTDDVLKEWSVRNGFPVWSYSLLEDEDIKSNEILNSVSEASSIGRDWHLGYEYGTQIDNDVMKPMMENILMGADVKTEVQDAAGRLDEIVSK</sequence>
<name>A0A2Y9BCE9_9FIRM</name>
<organism evidence="5 6">
    <name type="scientific">Faecalicatena orotica</name>
    <dbReference type="NCBI Taxonomy" id="1544"/>
    <lineage>
        <taxon>Bacteria</taxon>
        <taxon>Bacillati</taxon>
        <taxon>Bacillota</taxon>
        <taxon>Clostridia</taxon>
        <taxon>Lachnospirales</taxon>
        <taxon>Lachnospiraceae</taxon>
        <taxon>Faecalicatena</taxon>
    </lineage>
</organism>
<evidence type="ECO:0000256" key="3">
    <source>
        <dbReference type="ARBA" id="ARBA00022729"/>
    </source>
</evidence>
<proteinExistence type="inferred from homology"/>
<feature type="chain" id="PRO_5043162117" evidence="4">
    <location>
        <begin position="22"/>
        <end position="422"/>
    </location>
</feature>
<comment type="similarity">
    <text evidence="1">Belongs to the bacterial solute-binding protein 1 family.</text>
</comment>
<evidence type="ECO:0000256" key="2">
    <source>
        <dbReference type="ARBA" id="ARBA00022448"/>
    </source>
</evidence>
<dbReference type="GO" id="GO:0055052">
    <property type="term" value="C:ATP-binding cassette (ABC) transporter complex, substrate-binding subunit-containing"/>
    <property type="evidence" value="ECO:0007669"/>
    <property type="project" value="TreeGrafter"/>
</dbReference>
<protein>
    <submittedName>
        <fullName evidence="5">Carbohydrate ABC transporter substrate-binding protein (CUT1 family)</fullName>
    </submittedName>
</protein>
<dbReference type="RefSeq" id="WP_109730635.1">
    <property type="nucleotide sequence ID" value="NZ_BAAACK010000019.1"/>
</dbReference>
<comment type="caution">
    <text evidence="5">The sequence shown here is derived from an EMBL/GenBank/DDBJ whole genome shotgun (WGS) entry which is preliminary data.</text>
</comment>
<evidence type="ECO:0000256" key="4">
    <source>
        <dbReference type="SAM" id="SignalP"/>
    </source>
</evidence>
<dbReference type="Pfam" id="PF13416">
    <property type="entry name" value="SBP_bac_8"/>
    <property type="match status" value="1"/>
</dbReference>
<dbReference type="GO" id="GO:0042956">
    <property type="term" value="P:maltodextrin transmembrane transport"/>
    <property type="evidence" value="ECO:0007669"/>
    <property type="project" value="TreeGrafter"/>
</dbReference>
<dbReference type="GO" id="GO:0015768">
    <property type="term" value="P:maltose transport"/>
    <property type="evidence" value="ECO:0007669"/>
    <property type="project" value="TreeGrafter"/>
</dbReference>
<dbReference type="EMBL" id="QGDL01000004">
    <property type="protein sequence ID" value="PWJ30193.1"/>
    <property type="molecule type" value="Genomic_DNA"/>
</dbReference>
<dbReference type="Gene3D" id="3.40.190.10">
    <property type="entry name" value="Periplasmic binding protein-like II"/>
    <property type="match status" value="1"/>
</dbReference>
<dbReference type="Proteomes" id="UP000245845">
    <property type="component" value="Unassembled WGS sequence"/>
</dbReference>
<dbReference type="PROSITE" id="PS51257">
    <property type="entry name" value="PROKAR_LIPOPROTEIN"/>
    <property type="match status" value="1"/>
</dbReference>
<dbReference type="CDD" id="cd14748">
    <property type="entry name" value="PBP2_UgpB"/>
    <property type="match status" value="1"/>
</dbReference>
<gene>
    <name evidence="5" type="ORF">A8806_10458</name>
</gene>
<keyword evidence="6" id="KW-1185">Reference proteome</keyword>
<dbReference type="GO" id="GO:1901982">
    <property type="term" value="F:maltose binding"/>
    <property type="evidence" value="ECO:0007669"/>
    <property type="project" value="TreeGrafter"/>
</dbReference>
<evidence type="ECO:0000313" key="5">
    <source>
        <dbReference type="EMBL" id="PWJ30193.1"/>
    </source>
</evidence>
<feature type="signal peptide" evidence="4">
    <location>
        <begin position="1"/>
        <end position="21"/>
    </location>
</feature>
<keyword evidence="2" id="KW-0813">Transport</keyword>
<reference evidence="5 6" key="1">
    <citation type="submission" date="2018-05" db="EMBL/GenBank/DDBJ databases">
        <title>The Hungate 1000. A catalogue of reference genomes from the rumen microbiome.</title>
        <authorList>
            <person name="Kelly W."/>
        </authorList>
    </citation>
    <scope>NUCLEOTIDE SEQUENCE [LARGE SCALE GENOMIC DNA]</scope>
    <source>
        <strain evidence="5 6">NLAE-zl-C242</strain>
    </source>
</reference>